<feature type="domain" description="Outer membrane protein assembly factor BamE" evidence="4">
    <location>
        <begin position="34"/>
        <end position="98"/>
    </location>
</feature>
<dbReference type="RefSeq" id="WP_290282902.1">
    <property type="nucleotide sequence ID" value="NZ_JAUFQI010000001.1"/>
</dbReference>
<protein>
    <submittedName>
        <fullName evidence="5">Outer membrane protein assembly factor BamE</fullName>
    </submittedName>
</protein>
<dbReference type="Gene3D" id="3.30.1450.10">
    <property type="match status" value="1"/>
</dbReference>
<accession>A0ABV7WLX9</accession>
<evidence type="ECO:0000313" key="5">
    <source>
        <dbReference type="EMBL" id="MFC3700092.1"/>
    </source>
</evidence>
<sequence>MAIRNIKLAVISAFILIASSCTLLKPYQAELGQGNFVLPEQIEKLEIGQTKNQVQYLIGLPILEGESTETKWIYPLKQDDETFKHLIIRFTNNKVSEISKP</sequence>
<dbReference type="PROSITE" id="PS51257">
    <property type="entry name" value="PROKAR_LIPOPROTEIN"/>
    <property type="match status" value="1"/>
</dbReference>
<evidence type="ECO:0000259" key="4">
    <source>
        <dbReference type="Pfam" id="PF04355"/>
    </source>
</evidence>
<dbReference type="InterPro" id="IPR007450">
    <property type="entry name" value="BamE_dom"/>
</dbReference>
<evidence type="ECO:0000256" key="2">
    <source>
        <dbReference type="ARBA" id="ARBA00023136"/>
    </source>
</evidence>
<name>A0ABV7WLX9_9GAMM</name>
<dbReference type="InterPro" id="IPR026592">
    <property type="entry name" value="BamE"/>
</dbReference>
<organism evidence="5 6">
    <name type="scientific">Reinekea marina</name>
    <dbReference type="NCBI Taxonomy" id="1310421"/>
    <lineage>
        <taxon>Bacteria</taxon>
        <taxon>Pseudomonadati</taxon>
        <taxon>Pseudomonadota</taxon>
        <taxon>Gammaproteobacteria</taxon>
        <taxon>Oceanospirillales</taxon>
        <taxon>Saccharospirillaceae</taxon>
        <taxon>Reinekea</taxon>
    </lineage>
</organism>
<gene>
    <name evidence="5" type="ORF">ACFOND_00455</name>
</gene>
<keyword evidence="2" id="KW-0472">Membrane</keyword>
<dbReference type="EMBL" id="JBHRYN010000002">
    <property type="protein sequence ID" value="MFC3700092.1"/>
    <property type="molecule type" value="Genomic_DNA"/>
</dbReference>
<dbReference type="PANTHER" id="PTHR37482:SF1">
    <property type="entry name" value="OUTER MEMBRANE PROTEIN ASSEMBLY FACTOR BAME"/>
    <property type="match status" value="1"/>
</dbReference>
<proteinExistence type="predicted"/>
<comment type="caution">
    <text evidence="5">The sequence shown here is derived from an EMBL/GenBank/DDBJ whole genome shotgun (WGS) entry which is preliminary data.</text>
</comment>
<evidence type="ECO:0000313" key="6">
    <source>
        <dbReference type="Proteomes" id="UP001595710"/>
    </source>
</evidence>
<dbReference type="Proteomes" id="UP001595710">
    <property type="component" value="Unassembled WGS sequence"/>
</dbReference>
<reference evidence="6" key="1">
    <citation type="journal article" date="2019" name="Int. J. Syst. Evol. Microbiol.">
        <title>The Global Catalogue of Microorganisms (GCM) 10K type strain sequencing project: providing services to taxonomists for standard genome sequencing and annotation.</title>
        <authorList>
            <consortium name="The Broad Institute Genomics Platform"/>
            <consortium name="The Broad Institute Genome Sequencing Center for Infectious Disease"/>
            <person name="Wu L."/>
            <person name="Ma J."/>
        </authorList>
    </citation>
    <scope>NUCLEOTIDE SEQUENCE [LARGE SCALE GENOMIC DNA]</scope>
    <source>
        <strain evidence="6">CECT 8288</strain>
    </source>
</reference>
<evidence type="ECO:0000256" key="3">
    <source>
        <dbReference type="ARBA" id="ARBA00023237"/>
    </source>
</evidence>
<keyword evidence="1" id="KW-0732">Signal</keyword>
<dbReference type="InterPro" id="IPR037873">
    <property type="entry name" value="BamE-like"/>
</dbReference>
<keyword evidence="3" id="KW-0998">Cell outer membrane</keyword>
<evidence type="ECO:0000256" key="1">
    <source>
        <dbReference type="ARBA" id="ARBA00022729"/>
    </source>
</evidence>
<dbReference type="Pfam" id="PF04355">
    <property type="entry name" value="BamE"/>
    <property type="match status" value="1"/>
</dbReference>
<dbReference type="PANTHER" id="PTHR37482">
    <property type="entry name" value="OUTER MEMBRANE PROTEIN ASSEMBLY FACTOR BAME"/>
    <property type="match status" value="1"/>
</dbReference>
<keyword evidence="6" id="KW-1185">Reference proteome</keyword>